<dbReference type="OrthoDB" id="10254418at2759"/>
<protein>
    <submittedName>
        <fullName evidence="10">Uncharacterized protein</fullName>
    </submittedName>
</protein>
<feature type="transmembrane region" description="Helical" evidence="9">
    <location>
        <begin position="6"/>
        <end position="26"/>
    </location>
</feature>
<reference evidence="11" key="1">
    <citation type="journal article" date="2014" name="Proc. Natl. Acad. Sci. U.S.A.">
        <title>Extensive sampling of basidiomycete genomes demonstrates inadequacy of the white-rot/brown-rot paradigm for wood decay fungi.</title>
        <authorList>
            <person name="Riley R."/>
            <person name="Salamov A.A."/>
            <person name="Brown D.W."/>
            <person name="Nagy L.G."/>
            <person name="Floudas D."/>
            <person name="Held B.W."/>
            <person name="Levasseur A."/>
            <person name="Lombard V."/>
            <person name="Morin E."/>
            <person name="Otillar R."/>
            <person name="Lindquist E.A."/>
            <person name="Sun H."/>
            <person name="LaButti K.M."/>
            <person name="Schmutz J."/>
            <person name="Jabbour D."/>
            <person name="Luo H."/>
            <person name="Baker S.E."/>
            <person name="Pisabarro A.G."/>
            <person name="Walton J.D."/>
            <person name="Blanchette R.A."/>
            <person name="Henrissat B."/>
            <person name="Martin F."/>
            <person name="Cullen D."/>
            <person name="Hibbett D.S."/>
            <person name="Grigoriev I.V."/>
        </authorList>
    </citation>
    <scope>NUCLEOTIDE SEQUENCE [LARGE SCALE GENOMIC DNA]</scope>
    <source>
        <strain evidence="11">MUCL 33604</strain>
    </source>
</reference>
<evidence type="ECO:0000256" key="8">
    <source>
        <dbReference type="SAM" id="MobiDB-lite"/>
    </source>
</evidence>
<keyword evidence="11" id="KW-1185">Reference proteome</keyword>
<keyword evidence="3" id="KW-1003">Cell membrane</keyword>
<evidence type="ECO:0000256" key="2">
    <source>
        <dbReference type="ARBA" id="ARBA00022448"/>
    </source>
</evidence>
<keyword evidence="5 9" id="KW-0812">Transmembrane</keyword>
<sequence length="337" mass="34813">MSVPTPLQSFLGGIGLSLPVFALVKLNGSVFGISGFLHRAVRGGREALMAVAGLVLGGIVIGLVEGEGPQTLSTSLAKLAFSGFLVGMGTRLGNGCTSGHMICGLSRFSLRSLAATATFFSTAVITTYLVHPGELPPVAPMDWTLGPIGKVLLALQLIPLAIETGLYVFAPEPQPEPHANDKATEETDPNTTSTLPLTSLRLLASAATSLNFALALRLSNLTEPSRVIAFLALPFHQGFDPSLAFLAMGALPTSIILYQYCRGSELPRLGGPWSIPGCGLVDTRLILGAATFGIGWGLEGICPGPGLVNIGRAVVTGSHIPQLALWVSAVVAGGLVV</sequence>
<evidence type="ECO:0000256" key="4">
    <source>
        <dbReference type="ARBA" id="ARBA00022519"/>
    </source>
</evidence>
<feature type="region of interest" description="Disordered" evidence="8">
    <location>
        <begin position="173"/>
        <end position="193"/>
    </location>
</feature>
<feature type="transmembrane region" description="Helical" evidence="9">
    <location>
        <begin position="47"/>
        <end position="64"/>
    </location>
</feature>
<dbReference type="HOGENOM" id="CLU_037802_1_0_1"/>
<dbReference type="InterPro" id="IPR046513">
    <property type="entry name" value="DUF6691"/>
</dbReference>
<dbReference type="GO" id="GO:0005886">
    <property type="term" value="C:plasma membrane"/>
    <property type="evidence" value="ECO:0007669"/>
    <property type="project" value="UniProtKB-SubCell"/>
</dbReference>
<dbReference type="PANTHER" id="PTHR30574">
    <property type="entry name" value="INNER MEMBRANE PROTEIN YEDE"/>
    <property type="match status" value="1"/>
</dbReference>
<feature type="transmembrane region" description="Helical" evidence="9">
    <location>
        <begin position="113"/>
        <end position="131"/>
    </location>
</feature>
<keyword evidence="6 9" id="KW-1133">Transmembrane helix</keyword>
<keyword evidence="4" id="KW-0997">Cell inner membrane</keyword>
<dbReference type="AlphaFoldDB" id="A0A067Q1T4"/>
<comment type="subcellular location">
    <subcellularLocation>
        <location evidence="1">Cell inner membrane</location>
        <topology evidence="1">Multi-pass membrane protein</topology>
    </subcellularLocation>
</comment>
<evidence type="ECO:0000256" key="7">
    <source>
        <dbReference type="ARBA" id="ARBA00023136"/>
    </source>
</evidence>
<keyword evidence="2" id="KW-0813">Transport</keyword>
<dbReference type="Pfam" id="PF20398">
    <property type="entry name" value="DUF6691"/>
    <property type="match status" value="1"/>
</dbReference>
<evidence type="ECO:0000256" key="9">
    <source>
        <dbReference type="SAM" id="Phobius"/>
    </source>
</evidence>
<name>A0A067Q1T4_9AGAM</name>
<evidence type="ECO:0000313" key="10">
    <source>
        <dbReference type="EMBL" id="KDQ61028.1"/>
    </source>
</evidence>
<evidence type="ECO:0000256" key="5">
    <source>
        <dbReference type="ARBA" id="ARBA00022692"/>
    </source>
</evidence>
<evidence type="ECO:0000313" key="11">
    <source>
        <dbReference type="Proteomes" id="UP000027265"/>
    </source>
</evidence>
<organism evidence="10 11">
    <name type="scientific">Jaapia argillacea MUCL 33604</name>
    <dbReference type="NCBI Taxonomy" id="933084"/>
    <lineage>
        <taxon>Eukaryota</taxon>
        <taxon>Fungi</taxon>
        <taxon>Dikarya</taxon>
        <taxon>Basidiomycota</taxon>
        <taxon>Agaricomycotina</taxon>
        <taxon>Agaricomycetes</taxon>
        <taxon>Agaricomycetidae</taxon>
        <taxon>Jaapiales</taxon>
        <taxon>Jaapiaceae</taxon>
        <taxon>Jaapia</taxon>
    </lineage>
</organism>
<feature type="transmembrane region" description="Helical" evidence="9">
    <location>
        <begin position="76"/>
        <end position="93"/>
    </location>
</feature>
<dbReference type="Pfam" id="PF04143">
    <property type="entry name" value="Sulf_transp"/>
    <property type="match status" value="1"/>
</dbReference>
<keyword evidence="7 9" id="KW-0472">Membrane</keyword>
<dbReference type="Proteomes" id="UP000027265">
    <property type="component" value="Unassembled WGS sequence"/>
</dbReference>
<dbReference type="InParanoid" id="A0A067Q1T4"/>
<evidence type="ECO:0000256" key="1">
    <source>
        <dbReference type="ARBA" id="ARBA00004429"/>
    </source>
</evidence>
<dbReference type="EMBL" id="KL197713">
    <property type="protein sequence ID" value="KDQ61028.1"/>
    <property type="molecule type" value="Genomic_DNA"/>
</dbReference>
<dbReference type="STRING" id="933084.A0A067Q1T4"/>
<accession>A0A067Q1T4</accession>
<proteinExistence type="predicted"/>
<evidence type="ECO:0000256" key="3">
    <source>
        <dbReference type="ARBA" id="ARBA00022475"/>
    </source>
</evidence>
<dbReference type="InterPro" id="IPR007272">
    <property type="entry name" value="Sulf_transp_TsuA/YedE"/>
</dbReference>
<evidence type="ECO:0000256" key="6">
    <source>
        <dbReference type="ARBA" id="ARBA00022989"/>
    </source>
</evidence>
<gene>
    <name evidence="10" type="ORF">JAAARDRAFT_45703</name>
</gene>
<dbReference type="PANTHER" id="PTHR30574:SF1">
    <property type="entry name" value="SULPHUR TRANSPORT DOMAIN-CONTAINING PROTEIN"/>
    <property type="match status" value="1"/>
</dbReference>